<dbReference type="RefSeq" id="WP_015926593.1">
    <property type="nucleotide sequence ID" value="NC_011898.1"/>
</dbReference>
<evidence type="ECO:0000256" key="2">
    <source>
        <dbReference type="ARBA" id="ARBA00022729"/>
    </source>
</evidence>
<keyword evidence="4" id="KW-0564">Palmitate</keyword>
<reference evidence="7 8" key="1">
    <citation type="submission" date="2009-01" db="EMBL/GenBank/DDBJ databases">
        <title>Complete sequence of Clostridium cellulolyticum H10.</title>
        <authorList>
            <consortium name="US DOE Joint Genome Institute"/>
            <person name="Lucas S."/>
            <person name="Copeland A."/>
            <person name="Lapidus A."/>
            <person name="Glavina del Rio T."/>
            <person name="Dalin E."/>
            <person name="Tice H."/>
            <person name="Bruce D."/>
            <person name="Goodwin L."/>
            <person name="Pitluck S."/>
            <person name="Chertkov O."/>
            <person name="Saunders E."/>
            <person name="Brettin T."/>
            <person name="Detter J.C."/>
            <person name="Han C."/>
            <person name="Larimer F."/>
            <person name="Land M."/>
            <person name="Hauser L."/>
            <person name="Kyrpides N."/>
            <person name="Ivanova N."/>
            <person name="Zhou J."/>
            <person name="Richardson P."/>
        </authorList>
    </citation>
    <scope>NUCLEOTIDE SEQUENCE [LARGE SCALE GENOMIC DNA]</scope>
    <source>
        <strain evidence="8">ATCC 35319 / DSM 5812 / JCM 6584 / H10</strain>
    </source>
</reference>
<dbReference type="AlphaFoldDB" id="B8I0X9"/>
<evidence type="ECO:0000256" key="5">
    <source>
        <dbReference type="ARBA" id="ARBA00023288"/>
    </source>
</evidence>
<dbReference type="PROSITE" id="PS51257">
    <property type="entry name" value="PROKAR_LIPOPROTEIN"/>
    <property type="match status" value="1"/>
</dbReference>
<evidence type="ECO:0000256" key="1">
    <source>
        <dbReference type="ARBA" id="ARBA00022475"/>
    </source>
</evidence>
<evidence type="ECO:0000256" key="6">
    <source>
        <dbReference type="SAM" id="SignalP"/>
    </source>
</evidence>
<evidence type="ECO:0000313" key="7">
    <source>
        <dbReference type="EMBL" id="ACL77535.1"/>
    </source>
</evidence>
<keyword evidence="3" id="KW-0472">Membrane</keyword>
<dbReference type="PANTHER" id="PTHR43649:SF33">
    <property type="entry name" value="POLYGALACTURONAN_RHAMNOGALACTURONAN-BINDING PROTEIN YTCQ"/>
    <property type="match status" value="1"/>
</dbReference>
<sequence precursor="true">MKRSAAFLLTAAMVVSLAACGSNGTSDKTAEVSGSTSSKTSVEAKAPVTIKYPTYKVGTHSSAAMEKEQLKKFNDKFGNGIKVQVEEIPSDTAYNDKMKILAASGDLPDVVMGKNGINEILLKGNLATPFNDYLDKDTQWKSEIGDEALAANTRDGKVWSISDQKQVIGYFYNKEIFDKAGIKPAETWDDFFANCDKLKAAGFTPLALMTGENAWTTNLMLSSLVGTNGEAGNKYMNTLHPTNFETPEVINALKKMQIMLQKYTTKDALGAVYANAANNFCQGKAAIIANGPWMIGDFSDKSKSPEGFDKKVGVATYPESGAFCSYEVGYMIGSQTQEAKDAAAEFIKFKTGIEGQSIGLELGNVLPVSEKVQPSEEFKQKYPLFVETIEVGNNAKLKYQYFDTLVYPSVTDAWKNLYPELAFNKLTAEEMAKKLTEIAAKSK</sequence>
<keyword evidence="8" id="KW-1185">Reference proteome</keyword>
<dbReference type="Pfam" id="PF13416">
    <property type="entry name" value="SBP_bac_8"/>
    <property type="match status" value="1"/>
</dbReference>
<dbReference type="PANTHER" id="PTHR43649">
    <property type="entry name" value="ARABINOSE-BINDING PROTEIN-RELATED"/>
    <property type="match status" value="1"/>
</dbReference>
<dbReference type="Proteomes" id="UP000001349">
    <property type="component" value="Chromosome"/>
</dbReference>
<dbReference type="eggNOG" id="COG1653">
    <property type="taxonomic scope" value="Bacteria"/>
</dbReference>
<dbReference type="InterPro" id="IPR050490">
    <property type="entry name" value="Bact_solute-bd_prot1"/>
</dbReference>
<feature type="chain" id="PRO_5039727242" evidence="6">
    <location>
        <begin position="19"/>
        <end position="443"/>
    </location>
</feature>
<dbReference type="HOGENOM" id="CLU_031285_12_0_9"/>
<evidence type="ECO:0000256" key="4">
    <source>
        <dbReference type="ARBA" id="ARBA00023139"/>
    </source>
</evidence>
<accession>B8I0X9</accession>
<dbReference type="EMBL" id="CP001348">
    <property type="protein sequence ID" value="ACL77535.1"/>
    <property type="molecule type" value="Genomic_DNA"/>
</dbReference>
<evidence type="ECO:0000256" key="3">
    <source>
        <dbReference type="ARBA" id="ARBA00023136"/>
    </source>
</evidence>
<proteinExistence type="predicted"/>
<organism evidence="7 8">
    <name type="scientific">Ruminiclostridium cellulolyticum (strain ATCC 35319 / DSM 5812 / JCM 6584 / H10)</name>
    <name type="common">Clostridium cellulolyticum</name>
    <dbReference type="NCBI Taxonomy" id="394503"/>
    <lineage>
        <taxon>Bacteria</taxon>
        <taxon>Bacillati</taxon>
        <taxon>Bacillota</taxon>
        <taxon>Clostridia</taxon>
        <taxon>Eubacteriales</taxon>
        <taxon>Oscillospiraceae</taxon>
        <taxon>Ruminiclostridium</taxon>
    </lineage>
</organism>
<keyword evidence="2 6" id="KW-0732">Signal</keyword>
<dbReference type="KEGG" id="cce:Ccel_3246"/>
<name>B8I0X9_RUMCH</name>
<feature type="signal peptide" evidence="6">
    <location>
        <begin position="1"/>
        <end position="18"/>
    </location>
</feature>
<evidence type="ECO:0000313" key="8">
    <source>
        <dbReference type="Proteomes" id="UP000001349"/>
    </source>
</evidence>
<dbReference type="STRING" id="394503.Ccel_3246"/>
<protein>
    <submittedName>
        <fullName evidence="7">Extracellular solute-binding protein family 1</fullName>
    </submittedName>
</protein>
<dbReference type="OrthoDB" id="1861912at2"/>
<gene>
    <name evidence="7" type="ordered locus">Ccel_3246</name>
</gene>
<keyword evidence="5" id="KW-0449">Lipoprotein</keyword>
<dbReference type="InterPro" id="IPR006059">
    <property type="entry name" value="SBP"/>
</dbReference>
<dbReference type="SUPFAM" id="SSF53850">
    <property type="entry name" value="Periplasmic binding protein-like II"/>
    <property type="match status" value="1"/>
</dbReference>
<keyword evidence="1" id="KW-1003">Cell membrane</keyword>
<dbReference type="Gene3D" id="3.40.190.10">
    <property type="entry name" value="Periplasmic binding protein-like II"/>
    <property type="match status" value="2"/>
</dbReference>